<evidence type="ECO:0000313" key="1">
    <source>
        <dbReference type="EMBL" id="QFI36469.1"/>
    </source>
</evidence>
<accession>A0A5J6WF18</accession>
<sequence>MKKAVNLRVNRFSMRNGIANVPLDLLLVVSTSYSNSKLVVYQLKTVDNGSKFRVGHYIEPISFTFGYIL</sequence>
<dbReference type="EMBL" id="CP044399">
    <property type="protein sequence ID" value="QFI36469.1"/>
    <property type="molecule type" value="Genomic_DNA"/>
</dbReference>
<organism evidence="1 2">
    <name type="scientific">Moritella marina ATCC 15381</name>
    <dbReference type="NCBI Taxonomy" id="1202962"/>
    <lineage>
        <taxon>Bacteria</taxon>
        <taxon>Pseudomonadati</taxon>
        <taxon>Pseudomonadota</taxon>
        <taxon>Gammaproteobacteria</taxon>
        <taxon>Alteromonadales</taxon>
        <taxon>Moritellaceae</taxon>
        <taxon>Moritella</taxon>
    </lineage>
</organism>
<evidence type="ECO:0000313" key="2">
    <source>
        <dbReference type="Proteomes" id="UP000327424"/>
    </source>
</evidence>
<keyword evidence="2" id="KW-1185">Reference proteome</keyword>
<reference evidence="1 2" key="1">
    <citation type="submission" date="2019-09" db="EMBL/GenBank/DDBJ databases">
        <title>Hybrid Assembly of the complete Genome of the Deep-Sea Bacterium Moritella marina from long Nanopore and Illumina reads.</title>
        <authorList>
            <person name="Magin S."/>
            <person name="Georgoulis A."/>
            <person name="Papadimitriou K."/>
            <person name="Iliakis G."/>
            <person name="Vorgias C.E."/>
        </authorList>
    </citation>
    <scope>NUCLEOTIDE SEQUENCE [LARGE SCALE GENOMIC DNA]</scope>
    <source>
        <strain evidence="1 2">MP-1</strain>
    </source>
</reference>
<proteinExistence type="predicted"/>
<dbReference type="Proteomes" id="UP000327424">
    <property type="component" value="Chromosome"/>
</dbReference>
<dbReference type="AlphaFoldDB" id="A0A5J6WF18"/>
<name>A0A5J6WF18_MORMI</name>
<protein>
    <submittedName>
        <fullName evidence="1">Uncharacterized protein</fullName>
    </submittedName>
</protein>
<dbReference type="KEGG" id="mmaa:FR932_00840"/>
<gene>
    <name evidence="1" type="ORF">FR932_00840</name>
</gene>